<dbReference type="GO" id="GO:0003755">
    <property type="term" value="F:peptidyl-prolyl cis-trans isomerase activity"/>
    <property type="evidence" value="ECO:0007669"/>
    <property type="project" value="UniProtKB-KW"/>
</dbReference>
<gene>
    <name evidence="8" type="ORF">ACOF00016_LOCUS9634</name>
</gene>
<dbReference type="PANTHER" id="PTHR45779:SF7">
    <property type="entry name" value="PEPTIDYLPROLYL ISOMERASE"/>
    <property type="match status" value="1"/>
</dbReference>
<feature type="chain" id="PRO_5030811692" description="peptidylprolyl isomerase" evidence="6">
    <location>
        <begin position="21"/>
        <end position="149"/>
    </location>
</feature>
<dbReference type="GO" id="GO:0005783">
    <property type="term" value="C:endoplasmic reticulum"/>
    <property type="evidence" value="ECO:0007669"/>
    <property type="project" value="TreeGrafter"/>
</dbReference>
<evidence type="ECO:0000256" key="1">
    <source>
        <dbReference type="ARBA" id="ARBA00000971"/>
    </source>
</evidence>
<dbReference type="Gene3D" id="3.10.50.40">
    <property type="match status" value="1"/>
</dbReference>
<organism evidence="8">
    <name type="scientific">Amphora coffeiformis</name>
    <dbReference type="NCBI Taxonomy" id="265554"/>
    <lineage>
        <taxon>Eukaryota</taxon>
        <taxon>Sar</taxon>
        <taxon>Stramenopiles</taxon>
        <taxon>Ochrophyta</taxon>
        <taxon>Bacillariophyta</taxon>
        <taxon>Bacillariophyceae</taxon>
        <taxon>Bacillariophycidae</taxon>
        <taxon>Thalassiophysales</taxon>
        <taxon>Catenulaceae</taxon>
        <taxon>Amphora</taxon>
    </lineage>
</organism>
<dbReference type="InterPro" id="IPR044609">
    <property type="entry name" value="FKBP2/11"/>
</dbReference>
<evidence type="ECO:0000256" key="2">
    <source>
        <dbReference type="ARBA" id="ARBA00013194"/>
    </source>
</evidence>
<accession>A0A7S3P875</accession>
<evidence type="ECO:0000256" key="3">
    <source>
        <dbReference type="ARBA" id="ARBA00023110"/>
    </source>
</evidence>
<protein>
    <recommendedName>
        <fullName evidence="2 5">peptidylprolyl isomerase</fullName>
        <ecNumber evidence="2 5">5.2.1.8</ecNumber>
    </recommendedName>
</protein>
<dbReference type="EMBL" id="HBIM01011637">
    <property type="protein sequence ID" value="CAE0412368.1"/>
    <property type="molecule type" value="Transcribed_RNA"/>
</dbReference>
<dbReference type="InterPro" id="IPR001179">
    <property type="entry name" value="PPIase_FKBP_dom"/>
</dbReference>
<dbReference type="EC" id="5.2.1.8" evidence="2 5"/>
<keyword evidence="3 5" id="KW-0697">Rotamase</keyword>
<dbReference type="PANTHER" id="PTHR45779">
    <property type="entry name" value="PEPTIDYLPROLYL ISOMERASE"/>
    <property type="match status" value="1"/>
</dbReference>
<dbReference type="Pfam" id="PF00254">
    <property type="entry name" value="FKBP_C"/>
    <property type="match status" value="1"/>
</dbReference>
<name>A0A7S3P875_9STRA</name>
<evidence type="ECO:0000313" key="8">
    <source>
        <dbReference type="EMBL" id="CAE0412368.1"/>
    </source>
</evidence>
<evidence type="ECO:0000256" key="6">
    <source>
        <dbReference type="SAM" id="SignalP"/>
    </source>
</evidence>
<evidence type="ECO:0000256" key="4">
    <source>
        <dbReference type="ARBA" id="ARBA00023235"/>
    </source>
</evidence>
<feature type="domain" description="PPIase FKBP-type" evidence="7">
    <location>
        <begin position="46"/>
        <end position="144"/>
    </location>
</feature>
<comment type="catalytic activity">
    <reaction evidence="1 5">
        <text>[protein]-peptidylproline (omega=180) = [protein]-peptidylproline (omega=0)</text>
        <dbReference type="Rhea" id="RHEA:16237"/>
        <dbReference type="Rhea" id="RHEA-COMP:10747"/>
        <dbReference type="Rhea" id="RHEA-COMP:10748"/>
        <dbReference type="ChEBI" id="CHEBI:83833"/>
        <dbReference type="ChEBI" id="CHEBI:83834"/>
        <dbReference type="EC" id="5.2.1.8"/>
    </reaction>
</comment>
<keyword evidence="6" id="KW-0732">Signal</keyword>
<evidence type="ECO:0000256" key="5">
    <source>
        <dbReference type="PROSITE-ProRule" id="PRU00277"/>
    </source>
</evidence>
<dbReference type="InterPro" id="IPR046357">
    <property type="entry name" value="PPIase_dom_sf"/>
</dbReference>
<reference evidence="8" key="1">
    <citation type="submission" date="2021-01" db="EMBL/GenBank/DDBJ databases">
        <authorList>
            <person name="Corre E."/>
            <person name="Pelletier E."/>
            <person name="Niang G."/>
            <person name="Scheremetjew M."/>
            <person name="Finn R."/>
            <person name="Kale V."/>
            <person name="Holt S."/>
            <person name="Cochrane G."/>
            <person name="Meng A."/>
            <person name="Brown T."/>
            <person name="Cohen L."/>
        </authorList>
    </citation>
    <scope>NUCLEOTIDE SEQUENCE</scope>
    <source>
        <strain evidence="8">CCMP127</strain>
    </source>
</reference>
<feature type="signal peptide" evidence="6">
    <location>
        <begin position="1"/>
        <end position="20"/>
    </location>
</feature>
<evidence type="ECO:0000259" key="7">
    <source>
        <dbReference type="PROSITE" id="PS50059"/>
    </source>
</evidence>
<proteinExistence type="predicted"/>
<keyword evidence="4 5" id="KW-0413">Isomerase</keyword>
<dbReference type="SUPFAM" id="SSF54534">
    <property type="entry name" value="FKBP-like"/>
    <property type="match status" value="1"/>
</dbReference>
<dbReference type="PROSITE" id="PS50059">
    <property type="entry name" value="FKBP_PPIASE"/>
    <property type="match status" value="1"/>
</dbReference>
<dbReference type="AlphaFoldDB" id="A0A7S3P875"/>
<sequence length="149" mass="16447">MKLFSILTILFWTLLHAIWAQDSDAVVVETISPGDGPAVTKDFRYSAMVTLYIENDDKSKTPSGWSTRKEDGAPRDQPFNFQPGVGLIQGWTDGVLQMKEKERAWLHVPAELGYGARPMGSPGGAFYIPANSNLLFDIEILGKDDGTEL</sequence>